<proteinExistence type="predicted"/>
<dbReference type="KEGG" id="vsy:K08M4_13720"/>
<dbReference type="RefSeq" id="WP_086049324.1">
    <property type="nucleotide sequence ID" value="NZ_CP017916.1"/>
</dbReference>
<organism evidence="1 2">
    <name type="scientific">Vibrio syngnathi</name>
    <dbReference type="NCBI Taxonomy" id="3034029"/>
    <lineage>
        <taxon>Bacteria</taxon>
        <taxon>Pseudomonadati</taxon>
        <taxon>Pseudomonadota</taxon>
        <taxon>Gammaproteobacteria</taxon>
        <taxon>Vibrionales</taxon>
        <taxon>Vibrionaceae</taxon>
        <taxon>Vibrio</taxon>
    </lineage>
</organism>
<reference evidence="1 2" key="1">
    <citation type="submission" date="2016-10" db="EMBL/GenBank/DDBJ databases">
        <title>The High Quality Genome of Vibrio splendidus K08M4.</title>
        <authorList>
            <person name="Wendling C."/>
            <person name="Chibani C.M."/>
            <person name="Hertel R."/>
            <person name="Sproer C."/>
            <person name="Bunk B."/>
            <person name="Overmann J."/>
            <person name="Roth O."/>
            <person name="Liesegang H."/>
        </authorList>
    </citation>
    <scope>NUCLEOTIDE SEQUENCE [LARGE SCALE GENOMIC DNA]</scope>
    <source>
        <strain evidence="1 2">K08M4</strain>
    </source>
</reference>
<name>A0AA34XN62_9VIBR</name>
<evidence type="ECO:0008006" key="3">
    <source>
        <dbReference type="Google" id="ProtNLM"/>
    </source>
</evidence>
<dbReference type="AlphaFoldDB" id="A0AA34XN62"/>
<dbReference type="EMBL" id="CP017916">
    <property type="protein sequence ID" value="ARP38127.1"/>
    <property type="molecule type" value="Genomic_DNA"/>
</dbReference>
<dbReference type="Proteomes" id="UP000194136">
    <property type="component" value="Chromosome 1"/>
</dbReference>
<accession>A0AA34XN62</accession>
<keyword evidence="2" id="KW-1185">Reference proteome</keyword>
<protein>
    <recommendedName>
        <fullName evidence="3">HNH endonuclease</fullName>
    </recommendedName>
</protein>
<dbReference type="Gene3D" id="1.10.30.50">
    <property type="match status" value="1"/>
</dbReference>
<evidence type="ECO:0000313" key="1">
    <source>
        <dbReference type="EMBL" id="ARP38127.1"/>
    </source>
</evidence>
<evidence type="ECO:0000313" key="2">
    <source>
        <dbReference type="Proteomes" id="UP000194136"/>
    </source>
</evidence>
<gene>
    <name evidence="1" type="ORF">K08M4_13720</name>
</gene>
<sequence>MLWPVVKPPQSSLYWLDEVHKGFYRRMFQGNNFTSCFPVTFNGVLTGSVETQKRFSDVFDEYQGLSAELQQEFERLFLNQIQCLSFMGNTRHVVIGPAEQLTEIWSKSKLLGGYLYNTTLGLACYKTAAGDRNHGMDEHYASYKELNGLVCCFCGTEEMMEERNVEPEEGAISDDEKQWRASYDHYLPKKHYPFLAVDFNNLVPCCQKCNEKAKGELDVLHCDDVRTLALDAYTDQVPVLLQASYDCIEGTYKMVVDIEDTDDLLAEKADTWNRTFQVLPRVNRRLNNFNRSWLGPLLNRVGDVHQAKAALNDEVIRCSQDKKDEREAYFKALCFQVIASKPDSDISSYVDAIRQSYARRRI</sequence>